<evidence type="ECO:0000256" key="1">
    <source>
        <dbReference type="SAM" id="MobiDB-lite"/>
    </source>
</evidence>
<feature type="compositionally biased region" description="Polar residues" evidence="1">
    <location>
        <begin position="1"/>
        <end position="17"/>
    </location>
</feature>
<dbReference type="EMBL" id="JABAHT010000026">
    <property type="protein sequence ID" value="KAF4669292.1"/>
    <property type="molecule type" value="Genomic_DNA"/>
</dbReference>
<feature type="region of interest" description="Disordered" evidence="1">
    <location>
        <begin position="36"/>
        <end position="55"/>
    </location>
</feature>
<evidence type="ECO:0000313" key="3">
    <source>
        <dbReference type="EMBL" id="KAF4674698.1"/>
    </source>
</evidence>
<evidence type="ECO:0000313" key="2">
    <source>
        <dbReference type="EMBL" id="KAF4669292.1"/>
    </source>
</evidence>
<dbReference type="EMBL" id="JABANN010000026">
    <property type="protein sequence ID" value="KAF4674698.1"/>
    <property type="molecule type" value="Genomic_DNA"/>
</dbReference>
<name>A0A7J6MSW0_PEROL</name>
<evidence type="ECO:0000313" key="5">
    <source>
        <dbReference type="Proteomes" id="UP000572268"/>
    </source>
</evidence>
<dbReference type="AlphaFoldDB" id="A0A7J6MSW0"/>
<accession>A0A7J6MSW0</accession>
<comment type="caution">
    <text evidence="3">The sequence shown here is derived from an EMBL/GenBank/DDBJ whole genome shotgun (WGS) entry which is preliminary data.</text>
</comment>
<proteinExistence type="predicted"/>
<protein>
    <submittedName>
        <fullName evidence="3">Uncharacterized protein</fullName>
    </submittedName>
</protein>
<gene>
    <name evidence="3" type="ORF">FOL46_004227</name>
    <name evidence="2" type="ORF">FOZ61_004582</name>
</gene>
<organism evidence="3 5">
    <name type="scientific">Perkinsus olseni</name>
    <name type="common">Perkinsus atlanticus</name>
    <dbReference type="NCBI Taxonomy" id="32597"/>
    <lineage>
        <taxon>Eukaryota</taxon>
        <taxon>Sar</taxon>
        <taxon>Alveolata</taxon>
        <taxon>Perkinsozoa</taxon>
        <taxon>Perkinsea</taxon>
        <taxon>Perkinsida</taxon>
        <taxon>Perkinsidae</taxon>
        <taxon>Perkinsus</taxon>
    </lineage>
</organism>
<reference evidence="4 5" key="1">
    <citation type="submission" date="2020-04" db="EMBL/GenBank/DDBJ databases">
        <title>Perkinsus olseni comparative genomics.</title>
        <authorList>
            <person name="Bogema D.R."/>
        </authorList>
    </citation>
    <scope>NUCLEOTIDE SEQUENCE [LARGE SCALE GENOMIC DNA]</scope>
    <source>
        <strain evidence="2">ATCC PRA-179</strain>
        <strain evidence="3">ATCC PRA-31</strain>
    </source>
</reference>
<dbReference type="Proteomes" id="UP000572268">
    <property type="component" value="Unassembled WGS sequence"/>
</dbReference>
<sequence>MSVFPSTNRIPPQQGSESGARPANLYFESGSLADSEWPRPCTGHHAEEQRCTTDTTLDRGNRRRRIRGAELVIRRPGPLRLSPPEDEAAHAVTIPVERTCRVNEDSLTKECVDDLADDSAILTPSTSTDSPVSSKEGSLRTSMLECLLFELSSSSSSDCGADEVLFDGFISDDDTHRRID</sequence>
<evidence type="ECO:0000313" key="4">
    <source>
        <dbReference type="Proteomes" id="UP000570595"/>
    </source>
</evidence>
<feature type="region of interest" description="Disordered" evidence="1">
    <location>
        <begin position="1"/>
        <end position="24"/>
    </location>
</feature>
<dbReference type="Proteomes" id="UP000570595">
    <property type="component" value="Unassembled WGS sequence"/>
</dbReference>
<dbReference type="OrthoDB" id="484097at2759"/>
<feature type="compositionally biased region" description="Basic and acidic residues" evidence="1">
    <location>
        <begin position="44"/>
        <end position="55"/>
    </location>
</feature>